<gene>
    <name evidence="2" type="ORF">QW060_18925</name>
</gene>
<reference evidence="3" key="1">
    <citation type="journal article" date="2019" name="Int. J. Syst. Evol. Microbiol.">
        <title>The Global Catalogue of Microorganisms (GCM) 10K type strain sequencing project: providing services to taxonomists for standard genome sequencing and annotation.</title>
        <authorList>
            <consortium name="The Broad Institute Genomics Platform"/>
            <consortium name="The Broad Institute Genome Sequencing Center for Infectious Disease"/>
            <person name="Wu L."/>
            <person name="Ma J."/>
        </authorList>
    </citation>
    <scope>NUCLEOTIDE SEQUENCE [LARGE SCALE GENOMIC DNA]</scope>
    <source>
        <strain evidence="3">CECT 7184</strain>
    </source>
</reference>
<keyword evidence="1" id="KW-0472">Membrane</keyword>
<comment type="caution">
    <text evidence="2">The sequence shown here is derived from an EMBL/GenBank/DDBJ whole genome shotgun (WGS) entry which is preliminary data.</text>
</comment>
<evidence type="ECO:0000256" key="1">
    <source>
        <dbReference type="SAM" id="Phobius"/>
    </source>
</evidence>
<dbReference type="Proteomes" id="UP001242368">
    <property type="component" value="Unassembled WGS sequence"/>
</dbReference>
<accession>A0ABT8CY18</accession>
<dbReference type="RefSeq" id="WP_290364925.1">
    <property type="nucleotide sequence ID" value="NZ_JAUFQU010000018.1"/>
</dbReference>
<sequence length="78" mass="9370">MYTLSLDKIFLNTRLYEEIKVHDLSVNTLLNLLFYYHNDDIFFLILPCIVIVNHVIKKFFFQVSPIRNIKNLFMNTNS</sequence>
<feature type="transmembrane region" description="Helical" evidence="1">
    <location>
        <begin position="41"/>
        <end position="60"/>
    </location>
</feature>
<evidence type="ECO:0000313" key="3">
    <source>
        <dbReference type="Proteomes" id="UP001242368"/>
    </source>
</evidence>
<keyword evidence="3" id="KW-1185">Reference proteome</keyword>
<name>A0ABT8CY18_9FLAO</name>
<proteinExistence type="predicted"/>
<keyword evidence="1" id="KW-1133">Transmembrane helix</keyword>
<organism evidence="2 3">
    <name type="scientific">Paenimyroides ceti</name>
    <dbReference type="NCBI Taxonomy" id="395087"/>
    <lineage>
        <taxon>Bacteria</taxon>
        <taxon>Pseudomonadati</taxon>
        <taxon>Bacteroidota</taxon>
        <taxon>Flavobacteriia</taxon>
        <taxon>Flavobacteriales</taxon>
        <taxon>Flavobacteriaceae</taxon>
        <taxon>Paenimyroides</taxon>
    </lineage>
</organism>
<protein>
    <submittedName>
        <fullName evidence="2">Uncharacterized protein</fullName>
    </submittedName>
</protein>
<dbReference type="EMBL" id="JAUFQU010000018">
    <property type="protein sequence ID" value="MDN3709124.1"/>
    <property type="molecule type" value="Genomic_DNA"/>
</dbReference>
<keyword evidence="1" id="KW-0812">Transmembrane</keyword>
<evidence type="ECO:0000313" key="2">
    <source>
        <dbReference type="EMBL" id="MDN3709124.1"/>
    </source>
</evidence>